<name>A0A9P7UMC9_9AGAR</name>
<keyword evidence="11" id="KW-1185">Reference proteome</keyword>
<feature type="transmembrane region" description="Helical" evidence="8">
    <location>
        <begin position="279"/>
        <end position="300"/>
    </location>
</feature>
<protein>
    <recommendedName>
        <fullName evidence="9">Wax synthase domain-containing protein</fullName>
    </recommendedName>
</protein>
<dbReference type="AlphaFoldDB" id="A0A9P7UMC9"/>
<dbReference type="GO" id="GO:0008374">
    <property type="term" value="F:O-acyltransferase activity"/>
    <property type="evidence" value="ECO:0007669"/>
    <property type="project" value="InterPro"/>
</dbReference>
<evidence type="ECO:0000256" key="6">
    <source>
        <dbReference type="ARBA" id="ARBA00022989"/>
    </source>
</evidence>
<dbReference type="InterPro" id="IPR032805">
    <property type="entry name" value="Wax_synthase_dom"/>
</dbReference>
<proteinExistence type="inferred from homology"/>
<accession>A0A9P7UMC9</accession>
<dbReference type="RefSeq" id="XP_043003639.1">
    <property type="nucleotide sequence ID" value="XM_043158295.1"/>
</dbReference>
<dbReference type="KEGG" id="more:E1B28_013148"/>
<evidence type="ECO:0000256" key="2">
    <source>
        <dbReference type="ARBA" id="ARBA00005179"/>
    </source>
</evidence>
<dbReference type="InterPro" id="IPR044851">
    <property type="entry name" value="Wax_synthase"/>
</dbReference>
<feature type="transmembrane region" description="Helical" evidence="8">
    <location>
        <begin position="12"/>
        <end position="29"/>
    </location>
</feature>
<reference evidence="10" key="1">
    <citation type="journal article" date="2021" name="Genome Biol. Evol.">
        <title>The assembled and annotated genome of the fairy-ring fungus Marasmius oreades.</title>
        <authorList>
            <person name="Hiltunen M."/>
            <person name="Ament-Velasquez S.L."/>
            <person name="Johannesson H."/>
        </authorList>
    </citation>
    <scope>NUCLEOTIDE SEQUENCE</scope>
    <source>
        <strain evidence="10">03SP1</strain>
    </source>
</reference>
<evidence type="ECO:0000313" key="11">
    <source>
        <dbReference type="Proteomes" id="UP001049176"/>
    </source>
</evidence>
<dbReference type="OrthoDB" id="1077582at2759"/>
<keyword evidence="7 8" id="KW-0472">Membrane</keyword>
<dbReference type="Pfam" id="PF13813">
    <property type="entry name" value="MBOAT_2"/>
    <property type="match status" value="1"/>
</dbReference>
<evidence type="ECO:0000256" key="3">
    <source>
        <dbReference type="ARBA" id="ARBA00007282"/>
    </source>
</evidence>
<dbReference type="GeneID" id="66082223"/>
<dbReference type="Proteomes" id="UP001049176">
    <property type="component" value="Chromosome 9"/>
</dbReference>
<feature type="transmembrane region" description="Helical" evidence="8">
    <location>
        <begin position="38"/>
        <end position="61"/>
    </location>
</feature>
<feature type="transmembrane region" description="Helical" evidence="8">
    <location>
        <begin position="350"/>
        <end position="368"/>
    </location>
</feature>
<evidence type="ECO:0000256" key="4">
    <source>
        <dbReference type="ARBA" id="ARBA00022679"/>
    </source>
</evidence>
<organism evidence="10 11">
    <name type="scientific">Marasmius oreades</name>
    <name type="common">fairy-ring Marasmius</name>
    <dbReference type="NCBI Taxonomy" id="181124"/>
    <lineage>
        <taxon>Eukaryota</taxon>
        <taxon>Fungi</taxon>
        <taxon>Dikarya</taxon>
        <taxon>Basidiomycota</taxon>
        <taxon>Agaricomycotina</taxon>
        <taxon>Agaricomycetes</taxon>
        <taxon>Agaricomycetidae</taxon>
        <taxon>Agaricales</taxon>
        <taxon>Marasmiineae</taxon>
        <taxon>Marasmiaceae</taxon>
        <taxon>Marasmius</taxon>
    </lineage>
</organism>
<evidence type="ECO:0000259" key="9">
    <source>
        <dbReference type="Pfam" id="PF13813"/>
    </source>
</evidence>
<sequence length="400" mass="45433">MGSYWQTIASSPVPSSVLAILLLTAVLTVKNATYLQRFLLFTLISLLIAHTITSTTSAGAVFVDWTIGHMLIHMLLMASDFLVLSQDPHAEFLPVRENESQRSKWGDRSLWSRLKWALSLMLNTRCIGWTHEPRKGILPAPRVFRPRRQRILLTSLQVLQFFVLMLLNDVLIKLNPAFRFGSPGVSSSGMSWHLLACLSGGLIVYAPFSIGHAIWELICVGIFGMDKPGEWCPLFGDIGEAWTVTRFWGVTWHQTMRRSFGSHARFLAHRMMRLRQGSFMNRLIQTLVAFFLSGVMHQTGEYMVAREHGHGWWNEGGGSFRFFMLQPLAIVLEHCLLGGKVSKPSIGWRIFGYLWVLLWFSLTVPVWLNGAVRVGLMDQRVGLVFPRSFNVLPGGWDQYR</sequence>
<keyword evidence="6 8" id="KW-1133">Transmembrane helix</keyword>
<dbReference type="PANTHER" id="PTHR31595">
    <property type="entry name" value="LONG-CHAIN-ALCOHOL O-FATTY-ACYLTRANSFERASE 3-RELATED"/>
    <property type="match status" value="1"/>
</dbReference>
<dbReference type="GO" id="GO:0006629">
    <property type="term" value="P:lipid metabolic process"/>
    <property type="evidence" value="ECO:0007669"/>
    <property type="project" value="InterPro"/>
</dbReference>
<comment type="similarity">
    <text evidence="3">Belongs to the wax synthase family.</text>
</comment>
<feature type="transmembrane region" description="Helical" evidence="8">
    <location>
        <begin position="192"/>
        <end position="215"/>
    </location>
</feature>
<evidence type="ECO:0000256" key="7">
    <source>
        <dbReference type="ARBA" id="ARBA00023136"/>
    </source>
</evidence>
<evidence type="ECO:0000256" key="5">
    <source>
        <dbReference type="ARBA" id="ARBA00022692"/>
    </source>
</evidence>
<comment type="pathway">
    <text evidence="2">Secondary metabolite biosynthesis.</text>
</comment>
<dbReference type="GO" id="GO:0016020">
    <property type="term" value="C:membrane"/>
    <property type="evidence" value="ECO:0007669"/>
    <property type="project" value="UniProtKB-SubCell"/>
</dbReference>
<comment type="subcellular location">
    <subcellularLocation>
        <location evidence="1">Membrane</location>
        <topology evidence="1">Multi-pass membrane protein</topology>
    </subcellularLocation>
</comment>
<comment type="caution">
    <text evidence="10">The sequence shown here is derived from an EMBL/GenBank/DDBJ whole genome shotgun (WGS) entry which is preliminary data.</text>
</comment>
<keyword evidence="4" id="KW-0808">Transferase</keyword>
<feature type="domain" description="Wax synthase" evidence="9">
    <location>
        <begin position="231"/>
        <end position="324"/>
    </location>
</feature>
<feature type="transmembrane region" description="Helical" evidence="8">
    <location>
        <begin position="151"/>
        <end position="172"/>
    </location>
</feature>
<evidence type="ECO:0000256" key="8">
    <source>
        <dbReference type="SAM" id="Phobius"/>
    </source>
</evidence>
<evidence type="ECO:0000256" key="1">
    <source>
        <dbReference type="ARBA" id="ARBA00004141"/>
    </source>
</evidence>
<keyword evidence="5 8" id="KW-0812">Transmembrane</keyword>
<dbReference type="PANTHER" id="PTHR31595:SF57">
    <property type="entry name" value="OS04G0481900 PROTEIN"/>
    <property type="match status" value="1"/>
</dbReference>
<evidence type="ECO:0000313" key="10">
    <source>
        <dbReference type="EMBL" id="KAG7087168.1"/>
    </source>
</evidence>
<gene>
    <name evidence="10" type="ORF">E1B28_013148</name>
</gene>
<dbReference type="EMBL" id="CM032189">
    <property type="protein sequence ID" value="KAG7087168.1"/>
    <property type="molecule type" value="Genomic_DNA"/>
</dbReference>